<accession>A0AAD7MAE9</accession>
<feature type="chain" id="PRO_5042049832" evidence="1">
    <location>
        <begin position="32"/>
        <end position="169"/>
    </location>
</feature>
<evidence type="ECO:0000256" key="1">
    <source>
        <dbReference type="SAM" id="SignalP"/>
    </source>
</evidence>
<sequence length="169" mass="18922">MYIARFREWSRLSIDMVLLSLAATQFDVSCAVYTNVAHVDQLVSINLHDGIDLEDQVLLLARIFTALADTFRDLTSYYYCLNSRLLPLSLESSALHLPTPTSAAHPFVSFAETLDLRFLYKVSRLNSLGVAPDNLSDWQENTRHTVFAALGGGIEGIPKDTEVIVKFVR</sequence>
<gene>
    <name evidence="2" type="ORF">B0H17DRAFT_1282316</name>
</gene>
<dbReference type="EMBL" id="JARKIE010000005">
    <property type="protein sequence ID" value="KAJ7707729.1"/>
    <property type="molecule type" value="Genomic_DNA"/>
</dbReference>
<comment type="caution">
    <text evidence="2">The sequence shown here is derived from an EMBL/GenBank/DDBJ whole genome shotgun (WGS) entry which is preliminary data.</text>
</comment>
<proteinExistence type="predicted"/>
<name>A0AAD7MAE9_MYCRO</name>
<keyword evidence="1" id="KW-0732">Signal</keyword>
<organism evidence="2 3">
    <name type="scientific">Mycena rosella</name>
    <name type="common">Pink bonnet</name>
    <name type="synonym">Agaricus rosellus</name>
    <dbReference type="NCBI Taxonomy" id="1033263"/>
    <lineage>
        <taxon>Eukaryota</taxon>
        <taxon>Fungi</taxon>
        <taxon>Dikarya</taxon>
        <taxon>Basidiomycota</taxon>
        <taxon>Agaricomycotina</taxon>
        <taxon>Agaricomycetes</taxon>
        <taxon>Agaricomycetidae</taxon>
        <taxon>Agaricales</taxon>
        <taxon>Marasmiineae</taxon>
        <taxon>Mycenaceae</taxon>
        <taxon>Mycena</taxon>
    </lineage>
</organism>
<reference evidence="2" key="1">
    <citation type="submission" date="2023-03" db="EMBL/GenBank/DDBJ databases">
        <title>Massive genome expansion in bonnet fungi (Mycena s.s.) driven by repeated elements and novel gene families across ecological guilds.</title>
        <authorList>
            <consortium name="Lawrence Berkeley National Laboratory"/>
            <person name="Harder C.B."/>
            <person name="Miyauchi S."/>
            <person name="Viragh M."/>
            <person name="Kuo A."/>
            <person name="Thoen E."/>
            <person name="Andreopoulos B."/>
            <person name="Lu D."/>
            <person name="Skrede I."/>
            <person name="Drula E."/>
            <person name="Henrissat B."/>
            <person name="Morin E."/>
            <person name="Kohler A."/>
            <person name="Barry K."/>
            <person name="LaButti K."/>
            <person name="Morin E."/>
            <person name="Salamov A."/>
            <person name="Lipzen A."/>
            <person name="Mereny Z."/>
            <person name="Hegedus B."/>
            <person name="Baldrian P."/>
            <person name="Stursova M."/>
            <person name="Weitz H."/>
            <person name="Taylor A."/>
            <person name="Grigoriev I.V."/>
            <person name="Nagy L.G."/>
            <person name="Martin F."/>
            <person name="Kauserud H."/>
        </authorList>
    </citation>
    <scope>NUCLEOTIDE SEQUENCE</scope>
    <source>
        <strain evidence="2">CBHHK067</strain>
    </source>
</reference>
<feature type="signal peptide" evidence="1">
    <location>
        <begin position="1"/>
        <end position="31"/>
    </location>
</feature>
<evidence type="ECO:0000313" key="3">
    <source>
        <dbReference type="Proteomes" id="UP001221757"/>
    </source>
</evidence>
<dbReference type="Proteomes" id="UP001221757">
    <property type="component" value="Unassembled WGS sequence"/>
</dbReference>
<evidence type="ECO:0000313" key="2">
    <source>
        <dbReference type="EMBL" id="KAJ7707729.1"/>
    </source>
</evidence>
<keyword evidence="3" id="KW-1185">Reference proteome</keyword>
<protein>
    <submittedName>
        <fullName evidence="2">Uncharacterized protein</fullName>
    </submittedName>
</protein>
<dbReference type="AlphaFoldDB" id="A0AAD7MAE9"/>